<dbReference type="GO" id="GO:0005634">
    <property type="term" value="C:nucleus"/>
    <property type="evidence" value="ECO:0007669"/>
    <property type="project" value="TreeGrafter"/>
</dbReference>
<dbReference type="GO" id="GO:0000956">
    <property type="term" value="P:nuclear-transcribed mRNA catabolic process"/>
    <property type="evidence" value="ECO:0007669"/>
    <property type="project" value="TreeGrafter"/>
</dbReference>
<dbReference type="Gene3D" id="3.40.50.12390">
    <property type="match status" value="2"/>
</dbReference>
<evidence type="ECO:0000256" key="3">
    <source>
        <dbReference type="ARBA" id="ARBA00022839"/>
    </source>
</evidence>
<keyword evidence="2" id="KW-0378">Hydrolase</keyword>
<keyword evidence="3" id="KW-0269">Exonuclease</keyword>
<evidence type="ECO:0000256" key="2">
    <source>
        <dbReference type="ARBA" id="ARBA00022801"/>
    </source>
</evidence>
<feature type="compositionally biased region" description="Polar residues" evidence="4">
    <location>
        <begin position="617"/>
        <end position="639"/>
    </location>
</feature>
<proteinExistence type="predicted"/>
<dbReference type="Proteomes" id="UP000663891">
    <property type="component" value="Unassembled WGS sequence"/>
</dbReference>
<evidence type="ECO:0000313" key="9">
    <source>
        <dbReference type="Proteomes" id="UP000663891"/>
    </source>
</evidence>
<dbReference type="GO" id="GO:0003723">
    <property type="term" value="F:RNA binding"/>
    <property type="evidence" value="ECO:0007669"/>
    <property type="project" value="TreeGrafter"/>
</dbReference>
<gene>
    <name evidence="8" type="ORF">OKA104_LOCUS38541</name>
    <name evidence="7" type="ORF">VCS650_LOCUS29903</name>
</gene>
<accession>A0A815CG37</accession>
<feature type="domain" description="Xrn1 helical" evidence="6">
    <location>
        <begin position="354"/>
        <end position="610"/>
    </location>
</feature>
<feature type="region of interest" description="Disordered" evidence="4">
    <location>
        <begin position="612"/>
        <end position="652"/>
    </location>
</feature>
<reference evidence="7" key="1">
    <citation type="submission" date="2021-02" db="EMBL/GenBank/DDBJ databases">
        <authorList>
            <person name="Nowell W R."/>
        </authorList>
    </citation>
    <scope>NUCLEOTIDE SEQUENCE</scope>
</reference>
<dbReference type="PANTHER" id="PTHR12341">
    <property type="entry name" value="5'-&gt;3' EXORIBONUCLEASE"/>
    <property type="match status" value="1"/>
</dbReference>
<dbReference type="Pfam" id="PF03159">
    <property type="entry name" value="XRN_N"/>
    <property type="match status" value="1"/>
</dbReference>
<dbReference type="PANTHER" id="PTHR12341:SF41">
    <property type="entry name" value="5'-3' EXORIBONUCLEASE 2"/>
    <property type="match status" value="1"/>
</dbReference>
<feature type="domain" description="Xrn1 helical" evidence="6">
    <location>
        <begin position="269"/>
        <end position="344"/>
    </location>
</feature>
<dbReference type="GO" id="GO:0004534">
    <property type="term" value="F:5'-3' RNA exonuclease activity"/>
    <property type="evidence" value="ECO:0007669"/>
    <property type="project" value="TreeGrafter"/>
</dbReference>
<dbReference type="OrthoDB" id="8060739at2759"/>
<protein>
    <submittedName>
        <fullName evidence="7">Uncharacterized protein</fullName>
    </submittedName>
</protein>
<sequence length="652" mass="75970">MGVPGFYSYLFKKYPDIKSVCTENNLSKIEVNLNNIIHKYAQSNDKNKIIKDVIEHIDRIFRSIRPSQLLYIAMDGVTPRARMPHQRTNRFLKSKNIPDKQVVKFITTGQHELEKKTFDECNIKPGTEFMCKLSKCLRYYIRNRMHTEDWRSIQIILSDANVPGEGEHKIINFIRHQQNNAGGRVHVVYSPDSDLVLLGLLTHERQMMILCEVCVDCEKMSYHAKDCITNKSLSTTPNNMEMNYAVIRLPKLINNLKSQNYDSPVFLKNLERFVDDWVLICLLFGNDFLPKSHSIDFFDKSTITIDILMNIYGEVLTKTKDYLTKNGTITKDCLLTLMEKVSEKDTDGKYLRPLYYEDKFRFNGTDLNTFSNKVATDYVQGLCWIFQYYSKGPPSWKWYYPHHYAPLAYDFSSVKNLDLKFDPPGQPFRPFEQMMATFSPKNAEYLPSAWGSLMTDEKSGINKFYPTKFYVDPNGKERSSQYVAIIPFIDEKTLFTALKHVSSELTPEEEKRNRLDYDCLFIHQRHSIYQQFKNLTDANEKLITEENPVQLQKILNSKVVEHVWADDTGDMNILDADEETILSDYKNIPNDEVILLKYCHCSFRSESVESEKHNNVRFRTTTNQPSQRSTVQPQQQASKSAPWCKPPPTHQN</sequence>
<dbReference type="Proteomes" id="UP000663881">
    <property type="component" value="Unassembled WGS sequence"/>
</dbReference>
<keyword evidence="1" id="KW-0540">Nuclease</keyword>
<dbReference type="EMBL" id="CAJNON010000473">
    <property type="protein sequence ID" value="CAF1279882.1"/>
    <property type="molecule type" value="Genomic_DNA"/>
</dbReference>
<evidence type="ECO:0000256" key="4">
    <source>
        <dbReference type="SAM" id="MobiDB-lite"/>
    </source>
</evidence>
<dbReference type="InterPro" id="IPR004859">
    <property type="entry name" value="Xrn1_N"/>
</dbReference>
<dbReference type="InterPro" id="IPR041412">
    <property type="entry name" value="Xrn1_helical"/>
</dbReference>
<evidence type="ECO:0000259" key="6">
    <source>
        <dbReference type="Pfam" id="PF17846"/>
    </source>
</evidence>
<evidence type="ECO:0000259" key="5">
    <source>
        <dbReference type="Pfam" id="PF03159"/>
    </source>
</evidence>
<evidence type="ECO:0000313" key="7">
    <source>
        <dbReference type="EMBL" id="CAF1279882.1"/>
    </source>
</evidence>
<evidence type="ECO:0000313" key="8">
    <source>
        <dbReference type="EMBL" id="CAF4156419.1"/>
    </source>
</evidence>
<feature type="domain" description="Xrn1 N-terminal" evidence="5">
    <location>
        <begin position="1"/>
        <end position="212"/>
    </location>
</feature>
<organism evidence="7 9">
    <name type="scientific">Adineta steineri</name>
    <dbReference type="NCBI Taxonomy" id="433720"/>
    <lineage>
        <taxon>Eukaryota</taxon>
        <taxon>Metazoa</taxon>
        <taxon>Spiralia</taxon>
        <taxon>Gnathifera</taxon>
        <taxon>Rotifera</taxon>
        <taxon>Eurotatoria</taxon>
        <taxon>Bdelloidea</taxon>
        <taxon>Adinetida</taxon>
        <taxon>Adinetidae</taxon>
        <taxon>Adineta</taxon>
    </lineage>
</organism>
<name>A0A815CG37_9BILA</name>
<dbReference type="Gene3D" id="1.25.40.1050">
    <property type="match status" value="1"/>
</dbReference>
<comment type="caution">
    <text evidence="7">The sequence shown here is derived from an EMBL/GenBank/DDBJ whole genome shotgun (WGS) entry which is preliminary data.</text>
</comment>
<dbReference type="InterPro" id="IPR027073">
    <property type="entry name" value="5_3_exoribonuclease"/>
</dbReference>
<evidence type="ECO:0000256" key="1">
    <source>
        <dbReference type="ARBA" id="ARBA00022722"/>
    </source>
</evidence>
<dbReference type="Pfam" id="PF17846">
    <property type="entry name" value="XRN_M"/>
    <property type="match status" value="2"/>
</dbReference>
<dbReference type="AlphaFoldDB" id="A0A815CG37"/>
<dbReference type="CDD" id="cd18673">
    <property type="entry name" value="PIN_XRN1-2-like"/>
    <property type="match status" value="1"/>
</dbReference>
<dbReference type="EMBL" id="CAJOAY010007019">
    <property type="protein sequence ID" value="CAF4156419.1"/>
    <property type="molecule type" value="Genomic_DNA"/>
</dbReference>